<gene>
    <name evidence="1" type="ORF">LTS18_014382</name>
</gene>
<name>A0ACC3DGW6_9PEZI</name>
<comment type="caution">
    <text evidence="1">The sequence shown here is derived from an EMBL/GenBank/DDBJ whole genome shotgun (WGS) entry which is preliminary data.</text>
</comment>
<proteinExistence type="predicted"/>
<accession>A0ACC3DGW6</accession>
<protein>
    <submittedName>
        <fullName evidence="1">Uncharacterized protein</fullName>
    </submittedName>
</protein>
<feature type="non-terminal residue" evidence="1">
    <location>
        <position position="194"/>
    </location>
</feature>
<evidence type="ECO:0000313" key="1">
    <source>
        <dbReference type="EMBL" id="KAK3073719.1"/>
    </source>
</evidence>
<dbReference type="EMBL" id="JAWDJW010004595">
    <property type="protein sequence ID" value="KAK3073719.1"/>
    <property type="molecule type" value="Genomic_DNA"/>
</dbReference>
<keyword evidence="2" id="KW-1185">Reference proteome</keyword>
<dbReference type="Proteomes" id="UP001186974">
    <property type="component" value="Unassembled WGS sequence"/>
</dbReference>
<reference evidence="1" key="1">
    <citation type="submission" date="2024-09" db="EMBL/GenBank/DDBJ databases">
        <title>Black Yeasts Isolated from many extreme environments.</title>
        <authorList>
            <person name="Coleine C."/>
            <person name="Stajich J.E."/>
            <person name="Selbmann L."/>
        </authorList>
    </citation>
    <scope>NUCLEOTIDE SEQUENCE</scope>
    <source>
        <strain evidence="1">CCFEE 5737</strain>
    </source>
</reference>
<evidence type="ECO:0000313" key="2">
    <source>
        <dbReference type="Proteomes" id="UP001186974"/>
    </source>
</evidence>
<organism evidence="1 2">
    <name type="scientific">Coniosporium uncinatum</name>
    <dbReference type="NCBI Taxonomy" id="93489"/>
    <lineage>
        <taxon>Eukaryota</taxon>
        <taxon>Fungi</taxon>
        <taxon>Dikarya</taxon>
        <taxon>Ascomycota</taxon>
        <taxon>Pezizomycotina</taxon>
        <taxon>Dothideomycetes</taxon>
        <taxon>Dothideomycetes incertae sedis</taxon>
        <taxon>Coniosporium</taxon>
    </lineage>
</organism>
<sequence length="194" mass="21453">MEVRRIGDALLRSQQSPIYSFLYPRWAITPKSPSGASRQTRQYTLTSSRQQQAAAARTPEPEREEEDRPHQQTPKPSPQVNNPKSRTAADDAFRTLLDNTIQSRTPTSSSSRHSRYASAAGRQQSRDWAGMSDFAGLNNQSSAEAARNAMRQQQRGATPFGAAFSTPPSSNRGRSRSGDRGVADLFDNMIQPKS</sequence>